<evidence type="ECO:0000256" key="3">
    <source>
        <dbReference type="ARBA" id="ARBA00008343"/>
    </source>
</evidence>
<evidence type="ECO:0000256" key="11">
    <source>
        <dbReference type="ARBA" id="ARBA00023014"/>
    </source>
</evidence>
<evidence type="ECO:0000256" key="7">
    <source>
        <dbReference type="ARBA" id="ARBA00022723"/>
    </source>
</evidence>
<dbReference type="InterPro" id="IPR044298">
    <property type="entry name" value="MIG/MutY"/>
</dbReference>
<evidence type="ECO:0000256" key="5">
    <source>
        <dbReference type="ARBA" id="ARBA00022023"/>
    </source>
</evidence>
<dbReference type="Pfam" id="PF10576">
    <property type="entry name" value="EndIII_4Fe-2S"/>
    <property type="match status" value="1"/>
</dbReference>
<evidence type="ECO:0000313" key="17">
    <source>
        <dbReference type="Proteomes" id="UP001235712"/>
    </source>
</evidence>
<evidence type="ECO:0000256" key="2">
    <source>
        <dbReference type="ARBA" id="ARBA00001966"/>
    </source>
</evidence>
<comment type="cofactor">
    <cofactor evidence="2">
        <name>[4Fe-4S] cluster</name>
        <dbReference type="ChEBI" id="CHEBI:49883"/>
    </cofactor>
</comment>
<evidence type="ECO:0000256" key="13">
    <source>
        <dbReference type="ARBA" id="ARBA00023295"/>
    </source>
</evidence>
<dbReference type="InterPro" id="IPR000445">
    <property type="entry name" value="HhH_motif"/>
</dbReference>
<comment type="catalytic activity">
    <reaction evidence="1">
        <text>Hydrolyzes free adenine bases from 7,8-dihydro-8-oxoguanine:adenine mismatched double-stranded DNA, leaving an apurinic site.</text>
        <dbReference type="EC" id="3.2.2.31"/>
    </reaction>
</comment>
<dbReference type="InterPro" id="IPR004036">
    <property type="entry name" value="Endonuclease-III-like_CS2"/>
</dbReference>
<dbReference type="Gene3D" id="1.10.1670.10">
    <property type="entry name" value="Helix-hairpin-Helix base-excision DNA repair enzymes (C-terminal)"/>
    <property type="match status" value="1"/>
</dbReference>
<feature type="compositionally biased region" description="Polar residues" evidence="14">
    <location>
        <begin position="32"/>
        <end position="42"/>
    </location>
</feature>
<keyword evidence="13 16" id="KW-0326">Glycosidase</keyword>
<dbReference type="Pfam" id="PF00633">
    <property type="entry name" value="HHH"/>
    <property type="match status" value="1"/>
</dbReference>
<gene>
    <name evidence="16" type="ORF">J2S57_002812</name>
</gene>
<dbReference type="EMBL" id="JAUSQZ010000001">
    <property type="protein sequence ID" value="MDP9827063.1"/>
    <property type="molecule type" value="Genomic_DNA"/>
</dbReference>
<evidence type="ECO:0000256" key="14">
    <source>
        <dbReference type="SAM" id="MobiDB-lite"/>
    </source>
</evidence>
<dbReference type="SUPFAM" id="SSF48150">
    <property type="entry name" value="DNA-glycosylase"/>
    <property type="match status" value="1"/>
</dbReference>
<dbReference type="SMART" id="SM00525">
    <property type="entry name" value="FES"/>
    <property type="match status" value="1"/>
</dbReference>
<name>A0ABT9P307_9ACTN</name>
<feature type="region of interest" description="Disordered" evidence="14">
    <location>
        <begin position="1"/>
        <end position="66"/>
    </location>
</feature>
<keyword evidence="6" id="KW-0004">4Fe-4S</keyword>
<keyword evidence="9 16" id="KW-0378">Hydrolase</keyword>
<dbReference type="Proteomes" id="UP001235712">
    <property type="component" value="Unassembled WGS sequence"/>
</dbReference>
<accession>A0ABT9P307</accession>
<dbReference type="GO" id="GO:0016798">
    <property type="term" value="F:hydrolase activity, acting on glycosyl bonds"/>
    <property type="evidence" value="ECO:0007669"/>
    <property type="project" value="UniProtKB-KW"/>
</dbReference>
<dbReference type="EC" id="3.2.2.31" evidence="4"/>
<dbReference type="RefSeq" id="WP_307242580.1">
    <property type="nucleotide sequence ID" value="NZ_JAUSQZ010000001.1"/>
</dbReference>
<dbReference type="CDD" id="cd00056">
    <property type="entry name" value="ENDO3c"/>
    <property type="match status" value="1"/>
</dbReference>
<evidence type="ECO:0000256" key="10">
    <source>
        <dbReference type="ARBA" id="ARBA00023004"/>
    </source>
</evidence>
<dbReference type="InterPro" id="IPR023170">
    <property type="entry name" value="HhH_base_excis_C"/>
</dbReference>
<feature type="compositionally biased region" description="Basic and acidic residues" evidence="14">
    <location>
        <begin position="20"/>
        <end position="29"/>
    </location>
</feature>
<keyword evidence="10" id="KW-0408">Iron</keyword>
<dbReference type="PANTHER" id="PTHR42944:SF1">
    <property type="entry name" value="ADENINE DNA GLYCOSYLASE"/>
    <property type="match status" value="1"/>
</dbReference>
<dbReference type="InterPro" id="IPR004035">
    <property type="entry name" value="Endouclease-III_FeS-bd_BS"/>
</dbReference>
<comment type="similarity">
    <text evidence="3">Belongs to the Nth/MutY family.</text>
</comment>
<dbReference type="Gene3D" id="1.10.340.30">
    <property type="entry name" value="Hypothetical protein, domain 2"/>
    <property type="match status" value="1"/>
</dbReference>
<evidence type="ECO:0000256" key="12">
    <source>
        <dbReference type="ARBA" id="ARBA00023204"/>
    </source>
</evidence>
<dbReference type="PANTHER" id="PTHR42944">
    <property type="entry name" value="ADENINE DNA GLYCOSYLASE"/>
    <property type="match status" value="1"/>
</dbReference>
<protein>
    <recommendedName>
        <fullName evidence="5">Adenine DNA glycosylase</fullName>
        <ecNumber evidence="4">3.2.2.31</ecNumber>
    </recommendedName>
</protein>
<dbReference type="InterPro" id="IPR003651">
    <property type="entry name" value="Endonuclease3_FeS-loop_motif"/>
</dbReference>
<organism evidence="16 17">
    <name type="scientific">Kineosporia succinea</name>
    <dbReference type="NCBI Taxonomy" id="84632"/>
    <lineage>
        <taxon>Bacteria</taxon>
        <taxon>Bacillati</taxon>
        <taxon>Actinomycetota</taxon>
        <taxon>Actinomycetes</taxon>
        <taxon>Kineosporiales</taxon>
        <taxon>Kineosporiaceae</taxon>
        <taxon>Kineosporia</taxon>
    </lineage>
</organism>
<keyword evidence="12" id="KW-0234">DNA repair</keyword>
<evidence type="ECO:0000256" key="8">
    <source>
        <dbReference type="ARBA" id="ARBA00022763"/>
    </source>
</evidence>
<evidence type="ECO:0000256" key="1">
    <source>
        <dbReference type="ARBA" id="ARBA00000843"/>
    </source>
</evidence>
<evidence type="ECO:0000256" key="6">
    <source>
        <dbReference type="ARBA" id="ARBA00022485"/>
    </source>
</evidence>
<feature type="domain" description="HhH-GPD" evidence="15">
    <location>
        <begin position="102"/>
        <end position="254"/>
    </location>
</feature>
<dbReference type="Pfam" id="PF00730">
    <property type="entry name" value="HhH-GPD"/>
    <property type="match status" value="1"/>
</dbReference>
<keyword evidence="11" id="KW-0411">Iron-sulfur</keyword>
<evidence type="ECO:0000256" key="4">
    <source>
        <dbReference type="ARBA" id="ARBA00012045"/>
    </source>
</evidence>
<comment type="caution">
    <text evidence="16">The sequence shown here is derived from an EMBL/GenBank/DDBJ whole genome shotgun (WGS) entry which is preliminary data.</text>
</comment>
<keyword evidence="8" id="KW-0227">DNA damage</keyword>
<sequence length="359" mass="38907">MSPTTGAKHPAPSSRPRKPATREANRRADGAATSTSPQNQGDPTLAVPSSAPRQGDPIPAGPTASKSTLHRKILAWYDANQRDLPWREPDCPPWHILISEIMLQQTPVNRVLPVWREWVERWPTPKHLAAEGPGEAIRAWGRLGYPRRALRLHAAAQAIVERHGGEVPTDHTELLALPGIGSYTAAAVASFAFGQRHAVLDTNVRRVFARTVTGIEYPPTAVTAAETRLATELLPSHDARAARWAVAVMELGALVCTARSPKCGDCPVSDQCAWLRAGSPAHSGPARKGQAWAGTDRQIRGALLAALRKSREPLSHPQLVIEVPDSALREPTQRGRCLSGLIEDGLVEPLPGQRYQLPE</sequence>
<keyword evidence="17" id="KW-1185">Reference proteome</keyword>
<evidence type="ECO:0000313" key="16">
    <source>
        <dbReference type="EMBL" id="MDP9827063.1"/>
    </source>
</evidence>
<proteinExistence type="inferred from homology"/>
<dbReference type="PROSITE" id="PS00764">
    <property type="entry name" value="ENDONUCLEASE_III_1"/>
    <property type="match status" value="1"/>
</dbReference>
<keyword evidence="7" id="KW-0479">Metal-binding</keyword>
<dbReference type="SMART" id="SM00478">
    <property type="entry name" value="ENDO3c"/>
    <property type="match status" value="1"/>
</dbReference>
<dbReference type="PROSITE" id="PS01155">
    <property type="entry name" value="ENDONUCLEASE_III_2"/>
    <property type="match status" value="1"/>
</dbReference>
<dbReference type="InterPro" id="IPR003265">
    <property type="entry name" value="HhH-GPD_domain"/>
</dbReference>
<reference evidence="16 17" key="1">
    <citation type="submission" date="2023-07" db="EMBL/GenBank/DDBJ databases">
        <title>Sequencing the genomes of 1000 actinobacteria strains.</title>
        <authorList>
            <person name="Klenk H.-P."/>
        </authorList>
    </citation>
    <scope>NUCLEOTIDE SEQUENCE [LARGE SCALE GENOMIC DNA]</scope>
    <source>
        <strain evidence="16 17">DSM 44388</strain>
    </source>
</reference>
<evidence type="ECO:0000259" key="15">
    <source>
        <dbReference type="SMART" id="SM00478"/>
    </source>
</evidence>
<dbReference type="InterPro" id="IPR011257">
    <property type="entry name" value="DNA_glycosylase"/>
</dbReference>
<evidence type="ECO:0000256" key="9">
    <source>
        <dbReference type="ARBA" id="ARBA00022801"/>
    </source>
</evidence>